<feature type="domain" description="SCP" evidence="2">
    <location>
        <begin position="222"/>
        <end position="354"/>
    </location>
</feature>
<dbReference type="EMBL" id="JAACJL010000001">
    <property type="protein sequence ID" value="KAF4623546.1"/>
    <property type="molecule type" value="Genomic_DNA"/>
</dbReference>
<dbReference type="PANTHER" id="PTHR10334">
    <property type="entry name" value="CYSTEINE-RICH SECRETORY PROTEIN-RELATED"/>
    <property type="match status" value="1"/>
</dbReference>
<organism evidence="3 4">
    <name type="scientific">Agrocybe pediades</name>
    <dbReference type="NCBI Taxonomy" id="84607"/>
    <lineage>
        <taxon>Eukaryota</taxon>
        <taxon>Fungi</taxon>
        <taxon>Dikarya</taxon>
        <taxon>Basidiomycota</taxon>
        <taxon>Agaricomycotina</taxon>
        <taxon>Agaricomycetes</taxon>
        <taxon>Agaricomycetidae</taxon>
        <taxon>Agaricales</taxon>
        <taxon>Agaricineae</taxon>
        <taxon>Strophariaceae</taxon>
        <taxon>Agrocybe</taxon>
    </lineage>
</organism>
<dbReference type="Gene3D" id="3.40.33.10">
    <property type="entry name" value="CAP"/>
    <property type="match status" value="1"/>
</dbReference>
<dbReference type="InterPro" id="IPR014044">
    <property type="entry name" value="CAP_dom"/>
</dbReference>
<protein>
    <recommendedName>
        <fullName evidence="2">SCP domain-containing protein</fullName>
    </recommendedName>
</protein>
<feature type="signal peptide" evidence="1">
    <location>
        <begin position="1"/>
        <end position="22"/>
    </location>
</feature>
<name>A0A8H4VUV8_9AGAR</name>
<dbReference type="InterPro" id="IPR035940">
    <property type="entry name" value="CAP_sf"/>
</dbReference>
<evidence type="ECO:0000259" key="2">
    <source>
        <dbReference type="SMART" id="SM00198"/>
    </source>
</evidence>
<evidence type="ECO:0000313" key="4">
    <source>
        <dbReference type="Proteomes" id="UP000521872"/>
    </source>
</evidence>
<dbReference type="InterPro" id="IPR001283">
    <property type="entry name" value="CRISP-related"/>
</dbReference>
<sequence>MARLSFFISLGLVFSSLPSGLAGPACARRHYQAADCVQRCKSKWGWTGALMNTDPWGSVITKVDVNKDIDAFIAKACGTTKASTTSVVASTSADIPRSISTALSTESVTSIASSVVSPASQTTTFIRSTTSAISSSASRSSSSLASPSSSIPVAQGFVVSRRPSSSATVSTARATTSNAPVVRPITTPAPVKATTTASKPVVTSAAAAAAANNGGNGATSQADIQAYLAGHNTIRAQHGASPLTWSDNLAAKAQQWANGCKFQHSGGSLGPFGENLAAGTGSDYDIAAAIKSWTDEVSQYNPNSPTPSHFTQVVWKGTSQVGCAVQTCSGIFDASFGPAKYFVCEYSAQGNIIGRFPENVQV</sequence>
<reference evidence="3 4" key="1">
    <citation type="submission" date="2019-12" db="EMBL/GenBank/DDBJ databases">
        <authorList>
            <person name="Floudas D."/>
            <person name="Bentzer J."/>
            <person name="Ahren D."/>
            <person name="Johansson T."/>
            <person name="Persson P."/>
            <person name="Tunlid A."/>
        </authorList>
    </citation>
    <scope>NUCLEOTIDE SEQUENCE [LARGE SCALE GENOMIC DNA]</scope>
    <source>
        <strain evidence="3 4">CBS 102.39</strain>
    </source>
</reference>
<dbReference type="Proteomes" id="UP000521872">
    <property type="component" value="Unassembled WGS sequence"/>
</dbReference>
<comment type="caution">
    <text evidence="3">The sequence shown here is derived from an EMBL/GenBank/DDBJ whole genome shotgun (WGS) entry which is preliminary data.</text>
</comment>
<feature type="chain" id="PRO_5034092643" description="SCP domain-containing protein" evidence="1">
    <location>
        <begin position="23"/>
        <end position="362"/>
    </location>
</feature>
<dbReference type="Pfam" id="PF00188">
    <property type="entry name" value="CAP"/>
    <property type="match status" value="1"/>
</dbReference>
<dbReference type="AlphaFoldDB" id="A0A8H4VUV8"/>
<evidence type="ECO:0000256" key="1">
    <source>
        <dbReference type="SAM" id="SignalP"/>
    </source>
</evidence>
<keyword evidence="4" id="KW-1185">Reference proteome</keyword>
<dbReference type="PRINTS" id="PR00837">
    <property type="entry name" value="V5TPXLIKE"/>
</dbReference>
<accession>A0A8H4VUV8</accession>
<gene>
    <name evidence="3" type="ORF">D9613_001960</name>
</gene>
<proteinExistence type="predicted"/>
<evidence type="ECO:0000313" key="3">
    <source>
        <dbReference type="EMBL" id="KAF4623546.1"/>
    </source>
</evidence>
<dbReference type="SUPFAM" id="SSF55797">
    <property type="entry name" value="PR-1-like"/>
    <property type="match status" value="1"/>
</dbReference>
<keyword evidence="1" id="KW-0732">Signal</keyword>
<dbReference type="SMART" id="SM00198">
    <property type="entry name" value="SCP"/>
    <property type="match status" value="1"/>
</dbReference>